<dbReference type="GO" id="GO:0009401">
    <property type="term" value="P:phosphoenolpyruvate-dependent sugar phosphotransferase system"/>
    <property type="evidence" value="ECO:0007669"/>
    <property type="project" value="InterPro"/>
</dbReference>
<evidence type="ECO:0000313" key="3">
    <source>
        <dbReference type="EMBL" id="VYU37643.1"/>
    </source>
</evidence>
<sequence>MNKKIEIYIACGSGIATSTVVQEKVKQILAQSNIQASITKGNISQIPSKAETVDLILVTTRYVKPVKVPILPVFSLISGINEEQTAQKIVEECHRIIKGG</sequence>
<reference evidence="3" key="1">
    <citation type="submission" date="2019-11" db="EMBL/GenBank/DDBJ databases">
        <authorList>
            <person name="Feng L."/>
        </authorList>
    </citation>
    <scope>NUCLEOTIDE SEQUENCE</scope>
    <source>
        <strain evidence="3">ECasseliflavusLFYP2</strain>
    </source>
</reference>
<dbReference type="InterPro" id="IPR036095">
    <property type="entry name" value="PTS_EIIB-like_sf"/>
</dbReference>
<dbReference type="Gene3D" id="3.40.50.2300">
    <property type="match status" value="1"/>
</dbReference>
<dbReference type="SUPFAM" id="SSF52794">
    <property type="entry name" value="PTS system IIB component-like"/>
    <property type="match status" value="1"/>
</dbReference>
<dbReference type="AlphaFoldDB" id="A0A6N3EGH0"/>
<dbReference type="GO" id="GO:0008982">
    <property type="term" value="F:protein-N(PI)-phosphohistidine-sugar phosphotransferase activity"/>
    <property type="evidence" value="ECO:0007669"/>
    <property type="project" value="InterPro"/>
</dbReference>
<keyword evidence="1 3" id="KW-0808">Transferase</keyword>
<dbReference type="CDD" id="cd05566">
    <property type="entry name" value="PTS_IIB_galactitol"/>
    <property type="match status" value="1"/>
</dbReference>
<dbReference type="PROSITE" id="PS51099">
    <property type="entry name" value="PTS_EIIB_TYPE_2"/>
    <property type="match status" value="1"/>
</dbReference>
<dbReference type="InterPro" id="IPR013011">
    <property type="entry name" value="PTS_EIIB_2"/>
</dbReference>
<evidence type="ECO:0000256" key="1">
    <source>
        <dbReference type="ARBA" id="ARBA00022679"/>
    </source>
</evidence>
<accession>A0A6N3EGH0</accession>
<dbReference type="Pfam" id="PF02302">
    <property type="entry name" value="PTS_IIB"/>
    <property type="match status" value="1"/>
</dbReference>
<evidence type="ECO:0000259" key="2">
    <source>
        <dbReference type="PROSITE" id="PS51099"/>
    </source>
</evidence>
<gene>
    <name evidence="3" type="primary">gatB_1</name>
    <name evidence="3" type="ORF">ECLFYP2_00130</name>
</gene>
<dbReference type="InterPro" id="IPR003501">
    <property type="entry name" value="PTS_EIIB_2/3"/>
</dbReference>
<protein>
    <submittedName>
        <fullName evidence="3">Galactitol-specific phosphotransferase enzyme IIB component</fullName>
        <ecNumber evidence="3">2.7.1.69</ecNumber>
    </submittedName>
</protein>
<organism evidence="3">
    <name type="scientific">Enterococcus casseliflavus</name>
    <name type="common">Enterococcus flavescens</name>
    <dbReference type="NCBI Taxonomy" id="37734"/>
    <lineage>
        <taxon>Bacteria</taxon>
        <taxon>Bacillati</taxon>
        <taxon>Bacillota</taxon>
        <taxon>Bacilli</taxon>
        <taxon>Lactobacillales</taxon>
        <taxon>Enterococcaceae</taxon>
        <taxon>Enterococcus</taxon>
    </lineage>
</organism>
<dbReference type="EMBL" id="CACRTX010000012">
    <property type="protein sequence ID" value="VYU37643.1"/>
    <property type="molecule type" value="Genomic_DNA"/>
</dbReference>
<name>A0A6N3EGH0_ENTCA</name>
<dbReference type="RefSeq" id="WP_015509814.1">
    <property type="nucleotide sequence ID" value="NZ_CABHBI010000015.1"/>
</dbReference>
<feature type="domain" description="PTS EIIB type-2" evidence="2">
    <location>
        <begin position="5"/>
        <end position="97"/>
    </location>
</feature>
<dbReference type="EC" id="2.7.1.69" evidence="3"/>
<proteinExistence type="predicted"/>
<dbReference type="GeneID" id="15142342"/>